<sequence>MPGKPGSIEFRRPPGVVTLKKAQHWIAFTMSFIWMAIRFDCQRFANKFRDESTNAEKIYHPTFEDQLLSAARELGEDMRLDARLKQPDDPLKLHLTMTTRQQLEWLQKRDARYGEVNNDN</sequence>
<gene>
    <name evidence="1" type="ORF">QQZ08_002487</name>
</gene>
<evidence type="ECO:0000313" key="2">
    <source>
        <dbReference type="Proteomes" id="UP001498421"/>
    </source>
</evidence>
<proteinExistence type="predicted"/>
<reference evidence="1 2" key="1">
    <citation type="journal article" date="2025" name="Microbiol. Resour. Announc.">
        <title>Draft genome sequences for Neonectria magnoliae and Neonectria punicea, canker pathogens of Liriodendron tulipifera and Acer saccharum in West Virginia.</title>
        <authorList>
            <person name="Petronek H.M."/>
            <person name="Kasson M.T."/>
            <person name="Metheny A.M."/>
            <person name="Stauder C.M."/>
            <person name="Lovett B."/>
            <person name="Lynch S.C."/>
            <person name="Garnas J.R."/>
            <person name="Kasson L.R."/>
            <person name="Stajich J.E."/>
        </authorList>
    </citation>
    <scope>NUCLEOTIDE SEQUENCE [LARGE SCALE GENOMIC DNA]</scope>
    <source>
        <strain evidence="1 2">NRRL 64651</strain>
    </source>
</reference>
<protein>
    <submittedName>
        <fullName evidence="1">Uncharacterized protein</fullName>
    </submittedName>
</protein>
<dbReference type="EMBL" id="JAZAVK010000015">
    <property type="protein sequence ID" value="KAK7430958.1"/>
    <property type="molecule type" value="Genomic_DNA"/>
</dbReference>
<accession>A0ABR1IBH5</accession>
<dbReference type="Proteomes" id="UP001498421">
    <property type="component" value="Unassembled WGS sequence"/>
</dbReference>
<comment type="caution">
    <text evidence="1">The sequence shown here is derived from an EMBL/GenBank/DDBJ whole genome shotgun (WGS) entry which is preliminary data.</text>
</comment>
<evidence type="ECO:0000313" key="1">
    <source>
        <dbReference type="EMBL" id="KAK7430958.1"/>
    </source>
</evidence>
<keyword evidence="2" id="KW-1185">Reference proteome</keyword>
<organism evidence="1 2">
    <name type="scientific">Neonectria magnoliae</name>
    <dbReference type="NCBI Taxonomy" id="2732573"/>
    <lineage>
        <taxon>Eukaryota</taxon>
        <taxon>Fungi</taxon>
        <taxon>Dikarya</taxon>
        <taxon>Ascomycota</taxon>
        <taxon>Pezizomycotina</taxon>
        <taxon>Sordariomycetes</taxon>
        <taxon>Hypocreomycetidae</taxon>
        <taxon>Hypocreales</taxon>
        <taxon>Nectriaceae</taxon>
        <taxon>Neonectria</taxon>
    </lineage>
</organism>
<name>A0ABR1IBH5_9HYPO</name>